<accession>A0A6G0XIK4</accession>
<dbReference type="AlphaFoldDB" id="A0A6G0XIK4"/>
<keyword evidence="2" id="KW-0812">Transmembrane</keyword>
<feature type="transmembrane region" description="Helical" evidence="2">
    <location>
        <begin position="80"/>
        <end position="97"/>
    </location>
</feature>
<evidence type="ECO:0000256" key="2">
    <source>
        <dbReference type="SAM" id="Phobius"/>
    </source>
</evidence>
<dbReference type="InterPro" id="IPR014807">
    <property type="entry name" value="Coa1"/>
</dbReference>
<dbReference type="EMBL" id="VJMJ01000054">
    <property type="protein sequence ID" value="KAF0740080.1"/>
    <property type="molecule type" value="Genomic_DNA"/>
</dbReference>
<evidence type="ECO:0000256" key="1">
    <source>
        <dbReference type="SAM" id="MobiDB-lite"/>
    </source>
</evidence>
<keyword evidence="2" id="KW-1133">Transmembrane helix</keyword>
<dbReference type="Proteomes" id="UP000481153">
    <property type="component" value="Unassembled WGS sequence"/>
</dbReference>
<feature type="transmembrane region" description="Helical" evidence="2">
    <location>
        <begin position="227"/>
        <end position="246"/>
    </location>
</feature>
<evidence type="ECO:0000313" key="3">
    <source>
        <dbReference type="EMBL" id="KAF0740080.1"/>
    </source>
</evidence>
<sequence>MWRSIRPIVSRPLRIQSRLLSKAAKEEKETPKVSIAPKKKHEPKGKQDVKPAQATANPAPIAGGSTSNSSSKMDPHVRDIALYIGTATTFLLGAAAYKNYLTDDSLEMDVFVQAKYLATRNKTVIDITGLPTEIEKSVEKVADDATEVPGKMILGGAKGKATIEYVAHRDIKDETGKHVFITLDLITEDNERQSLLQNNPRVPKTPEEEAAIKAQRQEELKVLGSSLVLPGLGFFAAGCVAAYMVLRILRNRPSYVIQLALDRINSTPRVADALGAPVKTNKNVYVGSITDTFAAFESKITGPKGEGTMKVQAKRPNEENAVWQFSHLSLDVQGRSKRINLLEKEMK</sequence>
<protein>
    <submittedName>
        <fullName evidence="3">Uncharacterized protein</fullName>
    </submittedName>
</protein>
<keyword evidence="4" id="KW-1185">Reference proteome</keyword>
<gene>
    <name evidence="3" type="ORF">Ae201684_004323</name>
</gene>
<comment type="caution">
    <text evidence="3">The sequence shown here is derived from an EMBL/GenBank/DDBJ whole genome shotgun (WGS) entry which is preliminary data.</text>
</comment>
<dbReference type="Pfam" id="PF08695">
    <property type="entry name" value="Coa1"/>
    <property type="match status" value="1"/>
</dbReference>
<dbReference type="VEuPathDB" id="FungiDB:AeMF1_019525"/>
<reference evidence="3 4" key="1">
    <citation type="submission" date="2019-07" db="EMBL/GenBank/DDBJ databases">
        <title>Genomics analysis of Aphanomyces spp. identifies a new class of oomycete effector associated with host adaptation.</title>
        <authorList>
            <person name="Gaulin E."/>
        </authorList>
    </citation>
    <scope>NUCLEOTIDE SEQUENCE [LARGE SCALE GENOMIC DNA]</scope>
    <source>
        <strain evidence="3 4">ATCC 201684</strain>
    </source>
</reference>
<feature type="region of interest" description="Disordered" evidence="1">
    <location>
        <begin position="21"/>
        <end position="72"/>
    </location>
</feature>
<name>A0A6G0XIK4_9STRA</name>
<organism evidence="3 4">
    <name type="scientific">Aphanomyces euteiches</name>
    <dbReference type="NCBI Taxonomy" id="100861"/>
    <lineage>
        <taxon>Eukaryota</taxon>
        <taxon>Sar</taxon>
        <taxon>Stramenopiles</taxon>
        <taxon>Oomycota</taxon>
        <taxon>Saprolegniomycetes</taxon>
        <taxon>Saprolegniales</taxon>
        <taxon>Verrucalvaceae</taxon>
        <taxon>Aphanomyces</taxon>
    </lineage>
</organism>
<proteinExistence type="predicted"/>
<keyword evidence="2" id="KW-0472">Membrane</keyword>
<evidence type="ECO:0000313" key="4">
    <source>
        <dbReference type="Proteomes" id="UP000481153"/>
    </source>
</evidence>